<feature type="domain" description="Glutamate-ammonia ligase adenylyltransferase repeated" evidence="7">
    <location>
        <begin position="52"/>
        <end position="298"/>
    </location>
</feature>
<protein>
    <submittedName>
        <fullName evidence="9">Glutamate-ammonia-ligase adenylyltransferase</fullName>
        <ecNumber evidence="9">2.7.7.42</ecNumber>
    </submittedName>
</protein>
<dbReference type="InterPro" id="IPR043519">
    <property type="entry name" value="NT_sf"/>
</dbReference>
<keyword evidence="6" id="KW-0511">Multifunctional enzyme</keyword>
<evidence type="ECO:0000256" key="2">
    <source>
        <dbReference type="ARBA" id="ARBA00022695"/>
    </source>
</evidence>
<feature type="domain" description="PII-uridylyltransferase/Glutamine-synthetase adenylyltransferase" evidence="8">
    <location>
        <begin position="320"/>
        <end position="458"/>
    </location>
</feature>
<dbReference type="Gene3D" id="3.30.460.10">
    <property type="entry name" value="Beta Polymerase, domain 2"/>
    <property type="match status" value="2"/>
</dbReference>
<dbReference type="FunFam" id="1.20.120.330:FF:000005">
    <property type="entry name" value="Bifunctional glutamine synthetase adenylyltransferase/adenylyl-removing enzyme"/>
    <property type="match status" value="1"/>
</dbReference>
<dbReference type="Pfam" id="PF03710">
    <property type="entry name" value="GlnE"/>
    <property type="match status" value="2"/>
</dbReference>
<keyword evidence="2 9" id="KW-0548">Nucleotidyltransferase</keyword>
<evidence type="ECO:0000313" key="9">
    <source>
        <dbReference type="EMBL" id="CUS53337.1"/>
    </source>
</evidence>
<dbReference type="PANTHER" id="PTHR30621:SF0">
    <property type="entry name" value="BIFUNCTIONAL GLUTAMINE SYNTHETASE ADENYLYLTRANSFERASE_ADENYLYL-REMOVING ENZYME"/>
    <property type="match status" value="1"/>
</dbReference>
<dbReference type="PANTHER" id="PTHR30621">
    <property type="entry name" value="GLUTAMINE SYNTHETASE ADENYLYLTRANSFERASE"/>
    <property type="match status" value="1"/>
</dbReference>
<evidence type="ECO:0000256" key="5">
    <source>
        <dbReference type="ARBA" id="ARBA00022842"/>
    </source>
</evidence>
<dbReference type="Pfam" id="PF08335">
    <property type="entry name" value="GlnD_UR_UTase"/>
    <property type="match status" value="2"/>
</dbReference>
<dbReference type="GO" id="GO:0008882">
    <property type="term" value="F:[glutamate-ammonia-ligase] adenylyltransferase activity"/>
    <property type="evidence" value="ECO:0007669"/>
    <property type="project" value="UniProtKB-EC"/>
</dbReference>
<keyword evidence="1 9" id="KW-0808">Transferase</keyword>
<dbReference type="SUPFAM" id="SSF81593">
    <property type="entry name" value="Nucleotidyltransferase substrate binding subunit/domain"/>
    <property type="match status" value="2"/>
</dbReference>
<gene>
    <name evidence="9" type="ORF">MGWOODY_XGa1381</name>
</gene>
<feature type="domain" description="Glutamate-ammonia ligase adenylyltransferase repeated" evidence="7">
    <location>
        <begin position="574"/>
        <end position="818"/>
    </location>
</feature>
<dbReference type="Gene3D" id="1.20.120.330">
    <property type="entry name" value="Nucleotidyltransferases domain 2"/>
    <property type="match status" value="2"/>
</dbReference>
<dbReference type="GO" id="GO:0005829">
    <property type="term" value="C:cytosol"/>
    <property type="evidence" value="ECO:0007669"/>
    <property type="project" value="TreeGrafter"/>
</dbReference>
<dbReference type="GO" id="GO:0016874">
    <property type="term" value="F:ligase activity"/>
    <property type="evidence" value="ECO:0007669"/>
    <property type="project" value="UniProtKB-KW"/>
</dbReference>
<evidence type="ECO:0000256" key="6">
    <source>
        <dbReference type="ARBA" id="ARBA00023268"/>
    </source>
</evidence>
<evidence type="ECO:0000259" key="7">
    <source>
        <dbReference type="Pfam" id="PF03710"/>
    </source>
</evidence>
<keyword evidence="3" id="KW-0547">Nucleotide-binding</keyword>
<dbReference type="InterPro" id="IPR013546">
    <property type="entry name" value="PII_UdlTrfase/GS_AdlTrfase"/>
</dbReference>
<dbReference type="InterPro" id="IPR023057">
    <property type="entry name" value="GlnE"/>
</dbReference>
<proteinExistence type="inferred from homology"/>
<dbReference type="GO" id="GO:0000820">
    <property type="term" value="P:regulation of glutamine family amino acid metabolic process"/>
    <property type="evidence" value="ECO:0007669"/>
    <property type="project" value="TreeGrafter"/>
</dbReference>
<dbReference type="Gene3D" id="1.20.120.1510">
    <property type="match status" value="1"/>
</dbReference>
<dbReference type="EC" id="2.7.7.42" evidence="9"/>
<dbReference type="SUPFAM" id="SSF81301">
    <property type="entry name" value="Nucleotidyltransferase"/>
    <property type="match status" value="2"/>
</dbReference>
<evidence type="ECO:0000256" key="3">
    <source>
        <dbReference type="ARBA" id="ARBA00022741"/>
    </source>
</evidence>
<dbReference type="EMBL" id="CZRL01000097">
    <property type="protein sequence ID" value="CUS53337.1"/>
    <property type="molecule type" value="Genomic_DNA"/>
</dbReference>
<evidence type="ECO:0000259" key="8">
    <source>
        <dbReference type="Pfam" id="PF08335"/>
    </source>
</evidence>
<reference evidence="9" key="1">
    <citation type="submission" date="2015-10" db="EMBL/GenBank/DDBJ databases">
        <authorList>
            <person name="Gilbert D.G."/>
        </authorList>
    </citation>
    <scope>NUCLEOTIDE SEQUENCE</scope>
</reference>
<evidence type="ECO:0000256" key="1">
    <source>
        <dbReference type="ARBA" id="ARBA00022679"/>
    </source>
</evidence>
<sequence length="959" mass="107710">MTTAKDIVKDSVVGLPSTLRPLVLSRLETLLDHLENPAVQVNPDDSNQQAVQALARIVACSDFIARVLSQEPGLLQIFCGPSGVEQPRHPGELTTIVQEIGRRIVHRTELARELRRLRHREVARIGWRDLAGWATLEEVVATLSELADAIIEIALACAHREVADRYGQPIGDDTGLPVALTVFGLGKLGGRELNLSSDVDLIFAYAEPGETLGPSKISNQEFFIKLGQVLIAILEEPTADGIVYRTDMRLRPNGDSGPLVLSYDAMDHYYLTHGRDWERYALIKARPVAGDRLGGTQLLKTLRPFIYRKYLDFGAIDAIRSMKALIERELQHQDMSDHIKLGRGGIREIEFIVQSHQIIHGGRHQVLQTPSIWSALTALESLDILDHQCVEQLRSGYDFLRRLEHRLQVLDDQQTHRIPKDPVEKQRIATAMVFDSESHLFSRLSQVTEGIHQIFVDIFTPVADLDPKDTTYLADIWQGELPTDAAAKRLTAAGFKESGKIIQLLENVRTSRFYLAYSREGRERFDRLLPLALEECVQSSEPEVMLTRLLSVVETIGRRSAYLSLLSENPLALRQLVQLTTASSSISNWIGQHPVILDELLDPITNFEVEKRSAITQEITKKLGNANSTDLERDMDLLREFRWGYNLRVSAADIAGLLSVHDVSHALSALAEALMEQALDSAHKTLIPSLLDIDTAELGIIAYGKLGSGELGYNSDLDIIFVYDQPSSISASAAADRRYRLSRLVQRLVHILTVRTPAGNLYEIDLRLRPDGRSGTVVTPLDAYARYLQDSAWTWEHQALVRARMICGNAPLEERFEAIRKDILLTFRQPTTLAQAIANMRDQTIAVNCRSTTSQYDLKLDRGGLVDIEFLVQYWVLNWARDYPQLVVDRDNYSIIKALLDAGLIDADTGSSLLEILTLYLTTENRLKLQEMPPLIDQNQLAMERGRITSLWQQHLSVD</sequence>
<dbReference type="NCBIfam" id="NF008292">
    <property type="entry name" value="PRK11072.1"/>
    <property type="match status" value="1"/>
</dbReference>
<evidence type="ECO:0000256" key="4">
    <source>
        <dbReference type="ARBA" id="ARBA00022840"/>
    </source>
</evidence>
<name>A0A170PRN4_9ZZZZ</name>
<organism evidence="9">
    <name type="scientific">hydrothermal vent metagenome</name>
    <dbReference type="NCBI Taxonomy" id="652676"/>
    <lineage>
        <taxon>unclassified sequences</taxon>
        <taxon>metagenomes</taxon>
        <taxon>ecological metagenomes</taxon>
    </lineage>
</organism>
<dbReference type="InterPro" id="IPR005190">
    <property type="entry name" value="GlnE_rpt_dom"/>
</dbReference>
<dbReference type="HAMAP" id="MF_00802">
    <property type="entry name" value="GlnE"/>
    <property type="match status" value="1"/>
</dbReference>
<accession>A0A170PRN4</accession>
<keyword evidence="4" id="KW-0067">ATP-binding</keyword>
<dbReference type="CDD" id="cd05401">
    <property type="entry name" value="NT_GlnE_GlnD_like"/>
    <property type="match status" value="2"/>
</dbReference>
<dbReference type="AlphaFoldDB" id="A0A170PRN4"/>
<feature type="domain" description="PII-uridylyltransferase/Glutamine-synthetase adenylyltransferase" evidence="8">
    <location>
        <begin position="850"/>
        <end position="931"/>
    </location>
</feature>
<keyword evidence="5" id="KW-0460">Magnesium</keyword>
<keyword evidence="9" id="KW-0436">Ligase</keyword>
<dbReference type="GO" id="GO:0005524">
    <property type="term" value="F:ATP binding"/>
    <property type="evidence" value="ECO:0007669"/>
    <property type="project" value="UniProtKB-KW"/>
</dbReference>